<sequence length="645" mass="71789">MSGYRYTRPWPKPSRQSLVQRCLSQPPLRRASAKHGTPQSYPQPTPSQLLRFALTGSAQPAQKGAYTSSLDQHFKELFSEQWPFNTRPPPPLWSSLQQKTTDPDKEVLLRALQDDVRSLQDLHLLIEGNVNDEWGGALLQTEGCRFLAQALEHCQSHHSYGEILSTINAITTRLERLKLPVSHSLPALGMYYACLSFSASALKRHLDGYLAVGKRRLDLKACTSLVNALFDSIQVLPFQGPSHDVSEMLKIVTGESAIGNRSEHNLHSIMCWAGHKGPTQPIGQYLSLLAKMQSDSLLQELWDRRMQALRHDSPSHMFQSAYGCVKALIDVGSRERAMTYLKQVSNCADNNLPGLSMSRDLRALLADEGVVEVLPQLAGKEYPNILETQLKDIEKRLGITWSPQRSAHTSISDPHRISSQQALLTIDGDCAGYDSSARLIAEIEALGCSKSIAELGKIANLLDEHEGNQIHVSLTSTESLHYEFSWIPRRSPIEFSSNPSPMETDGFQHWSPSTLGLLRVRPSSDRIFLGTECSLHLIQLGYLVARSKLASETGIEGAQNWKETGYIVTWDRAFGRFLVVFVRQSHGAFGTGEQCSVSHSLFGLGAILQIASRNDLLEQTYLRSLFWGSASRYCVDVDPSPDLVF</sequence>
<evidence type="ECO:0000256" key="1">
    <source>
        <dbReference type="SAM" id="MobiDB-lite"/>
    </source>
</evidence>
<evidence type="ECO:0000313" key="2">
    <source>
        <dbReference type="EMBL" id="KAB8069441.1"/>
    </source>
</evidence>
<evidence type="ECO:0000313" key="3">
    <source>
        <dbReference type="Proteomes" id="UP000326565"/>
    </source>
</evidence>
<reference evidence="2 3" key="1">
    <citation type="submission" date="2019-04" db="EMBL/GenBank/DDBJ databases">
        <title>Friends and foes A comparative genomics study of 23 Aspergillus species from section Flavi.</title>
        <authorList>
            <consortium name="DOE Joint Genome Institute"/>
            <person name="Kjaerbolling I."/>
            <person name="Vesth T."/>
            <person name="Frisvad J.C."/>
            <person name="Nybo J.L."/>
            <person name="Theobald S."/>
            <person name="Kildgaard S."/>
            <person name="Isbrandt T."/>
            <person name="Kuo A."/>
            <person name="Sato A."/>
            <person name="Lyhne E.K."/>
            <person name="Kogle M.E."/>
            <person name="Wiebenga A."/>
            <person name="Kun R.S."/>
            <person name="Lubbers R.J."/>
            <person name="Makela M.R."/>
            <person name="Barry K."/>
            <person name="Chovatia M."/>
            <person name="Clum A."/>
            <person name="Daum C."/>
            <person name="Haridas S."/>
            <person name="He G."/>
            <person name="LaButti K."/>
            <person name="Lipzen A."/>
            <person name="Mondo S."/>
            <person name="Riley R."/>
            <person name="Salamov A."/>
            <person name="Simmons B.A."/>
            <person name="Magnuson J.K."/>
            <person name="Henrissat B."/>
            <person name="Mortensen U.H."/>
            <person name="Larsen T.O."/>
            <person name="Devries R.P."/>
            <person name="Grigoriev I.V."/>
            <person name="Machida M."/>
            <person name="Baker S.E."/>
            <person name="Andersen M.R."/>
        </authorList>
    </citation>
    <scope>NUCLEOTIDE SEQUENCE [LARGE SCALE GENOMIC DNA]</scope>
    <source>
        <strain evidence="2 3">CBS 151.66</strain>
    </source>
</reference>
<name>A0A5N5WLN2_9EURO</name>
<protein>
    <submittedName>
        <fullName evidence="2">Uncharacterized protein</fullName>
    </submittedName>
</protein>
<dbReference type="Proteomes" id="UP000326565">
    <property type="component" value="Unassembled WGS sequence"/>
</dbReference>
<feature type="compositionally biased region" description="Low complexity" evidence="1">
    <location>
        <begin position="37"/>
        <end position="47"/>
    </location>
</feature>
<feature type="region of interest" description="Disordered" evidence="1">
    <location>
        <begin position="24"/>
        <end position="47"/>
    </location>
</feature>
<organism evidence="2 3">
    <name type="scientific">Aspergillus leporis</name>
    <dbReference type="NCBI Taxonomy" id="41062"/>
    <lineage>
        <taxon>Eukaryota</taxon>
        <taxon>Fungi</taxon>
        <taxon>Dikarya</taxon>
        <taxon>Ascomycota</taxon>
        <taxon>Pezizomycotina</taxon>
        <taxon>Eurotiomycetes</taxon>
        <taxon>Eurotiomycetidae</taxon>
        <taxon>Eurotiales</taxon>
        <taxon>Aspergillaceae</taxon>
        <taxon>Aspergillus</taxon>
        <taxon>Aspergillus subgen. Circumdati</taxon>
    </lineage>
</organism>
<gene>
    <name evidence="2" type="ORF">BDV29DRAFT_182735</name>
</gene>
<keyword evidence="3" id="KW-1185">Reference proteome</keyword>
<dbReference type="OrthoDB" id="4442598at2759"/>
<accession>A0A5N5WLN2</accession>
<dbReference type="EMBL" id="ML732341">
    <property type="protein sequence ID" value="KAB8069441.1"/>
    <property type="molecule type" value="Genomic_DNA"/>
</dbReference>
<proteinExistence type="predicted"/>
<dbReference type="AlphaFoldDB" id="A0A5N5WLN2"/>